<evidence type="ECO:0000256" key="7">
    <source>
        <dbReference type="SAM" id="Phobius"/>
    </source>
</evidence>
<dbReference type="EMBL" id="JAVDQH010000019">
    <property type="protein sequence ID" value="MDR6245873.1"/>
    <property type="molecule type" value="Genomic_DNA"/>
</dbReference>
<keyword evidence="9" id="KW-1185">Reference proteome</keyword>
<accession>A0ABU1J5V9</accession>
<keyword evidence="4 7" id="KW-1133">Transmembrane helix</keyword>
<reference evidence="8 9" key="1">
    <citation type="submission" date="2023-07" db="EMBL/GenBank/DDBJ databases">
        <title>Genomic Encyclopedia of Type Strains, Phase IV (KMG-IV): sequencing the most valuable type-strain genomes for metagenomic binning, comparative biology and taxonomic classification.</title>
        <authorList>
            <person name="Goeker M."/>
        </authorList>
    </citation>
    <scope>NUCLEOTIDE SEQUENCE [LARGE SCALE GENOMIC DNA]</scope>
    <source>
        <strain evidence="8 9">DSM 22170</strain>
    </source>
</reference>
<gene>
    <name evidence="8" type="ORF">JOC58_003789</name>
</gene>
<evidence type="ECO:0000256" key="6">
    <source>
        <dbReference type="SAM" id="MobiDB-lite"/>
    </source>
</evidence>
<organism evidence="8 9">
    <name type="scientific">Paenibacillus hunanensis</name>
    <dbReference type="NCBI Taxonomy" id="539262"/>
    <lineage>
        <taxon>Bacteria</taxon>
        <taxon>Bacillati</taxon>
        <taxon>Bacillota</taxon>
        <taxon>Bacilli</taxon>
        <taxon>Bacillales</taxon>
        <taxon>Paenibacillaceae</taxon>
        <taxon>Paenibacillus</taxon>
    </lineage>
</organism>
<protein>
    <submittedName>
        <fullName evidence="8">Uncharacterized protein YneF (UPF0154 family)</fullName>
    </submittedName>
</protein>
<evidence type="ECO:0000256" key="1">
    <source>
        <dbReference type="ARBA" id="ARBA00004167"/>
    </source>
</evidence>
<feature type="region of interest" description="Disordered" evidence="6">
    <location>
        <begin position="60"/>
        <end position="93"/>
    </location>
</feature>
<name>A0ABU1J5V9_9BACL</name>
<evidence type="ECO:0000256" key="5">
    <source>
        <dbReference type="ARBA" id="ARBA00023136"/>
    </source>
</evidence>
<evidence type="ECO:0000256" key="2">
    <source>
        <dbReference type="ARBA" id="ARBA00006694"/>
    </source>
</evidence>
<dbReference type="Pfam" id="PF03672">
    <property type="entry name" value="UPF0154"/>
    <property type="match status" value="1"/>
</dbReference>
<evidence type="ECO:0000256" key="4">
    <source>
        <dbReference type="ARBA" id="ARBA00022989"/>
    </source>
</evidence>
<proteinExistence type="inferred from homology"/>
<keyword evidence="3 7" id="KW-0812">Transmembrane</keyword>
<evidence type="ECO:0000313" key="9">
    <source>
        <dbReference type="Proteomes" id="UP001185028"/>
    </source>
</evidence>
<dbReference type="InterPro" id="IPR005359">
    <property type="entry name" value="UPF0154"/>
</dbReference>
<keyword evidence="5 7" id="KW-0472">Membrane</keyword>
<comment type="subcellular location">
    <subcellularLocation>
        <location evidence="1">Membrane</location>
        <topology evidence="1">Single-pass membrane protein</topology>
    </subcellularLocation>
</comment>
<dbReference type="Proteomes" id="UP001185028">
    <property type="component" value="Unassembled WGS sequence"/>
</dbReference>
<sequence length="93" mass="10615">MMWWNWVIPIVTLIVGLVGGFFIGAYYLRKQLEKMQNDPQMLQKMAKQMGYNLNAKQMQQAQQMMKNGGGKPGQQGSAKPQMPPMGRGGKRRR</sequence>
<evidence type="ECO:0000256" key="3">
    <source>
        <dbReference type="ARBA" id="ARBA00022692"/>
    </source>
</evidence>
<evidence type="ECO:0000313" key="8">
    <source>
        <dbReference type="EMBL" id="MDR6245873.1"/>
    </source>
</evidence>
<comment type="caution">
    <text evidence="8">The sequence shown here is derived from an EMBL/GenBank/DDBJ whole genome shotgun (WGS) entry which is preliminary data.</text>
</comment>
<feature type="transmembrane region" description="Helical" evidence="7">
    <location>
        <begin position="6"/>
        <end position="28"/>
    </location>
</feature>
<comment type="similarity">
    <text evidence="2">Belongs to the UPF0154 family.</text>
</comment>